<evidence type="ECO:0000256" key="6">
    <source>
        <dbReference type="ARBA" id="ARBA00022982"/>
    </source>
</evidence>
<evidence type="ECO:0000259" key="10">
    <source>
        <dbReference type="Pfam" id="PF02320"/>
    </source>
</evidence>
<dbReference type="EMBL" id="LCTV02000008">
    <property type="protein sequence ID" value="PRQ73005.1"/>
    <property type="molecule type" value="Genomic_DNA"/>
</dbReference>
<keyword evidence="8" id="KW-0472">Membrane</keyword>
<evidence type="ECO:0000313" key="15">
    <source>
        <dbReference type="Proteomes" id="UP000239560"/>
    </source>
</evidence>
<protein>
    <submittedName>
        <fullName evidence="11">RHTO0S03e00782g1_1</fullName>
    </submittedName>
    <submittedName>
        <fullName evidence="13">Ubiquinol-cytochrome C reductase hinge protein-domain containing protein</fullName>
    </submittedName>
</protein>
<reference evidence="12 14" key="2">
    <citation type="submission" date="2015-07" db="EMBL/GenBank/DDBJ databases">
        <authorList>
            <person name="Cajimat M.N.B."/>
            <person name="Milazzo M.L."/>
            <person name="Fulhorst C.F."/>
        </authorList>
    </citation>
    <scope>NUCLEOTIDE SEQUENCE [LARGE SCALE GENOMIC DNA]</scope>
    <source>
        <strain evidence="12">Single colony</strain>
    </source>
</reference>
<organism evidence="11">
    <name type="scientific">Rhodotorula toruloides</name>
    <name type="common">Yeast</name>
    <name type="synonym">Rhodosporidium toruloides</name>
    <dbReference type="NCBI Taxonomy" id="5286"/>
    <lineage>
        <taxon>Eukaryota</taxon>
        <taxon>Fungi</taxon>
        <taxon>Dikarya</taxon>
        <taxon>Basidiomycota</taxon>
        <taxon>Pucciniomycotina</taxon>
        <taxon>Microbotryomycetes</taxon>
        <taxon>Sporidiobolales</taxon>
        <taxon>Sporidiobolaceae</taxon>
        <taxon>Rhodotorula</taxon>
    </lineage>
</organism>
<dbReference type="InterPro" id="IPR003422">
    <property type="entry name" value="Cyt_b-c1_6"/>
</dbReference>
<accession>A0A061AJZ9</accession>
<comment type="similarity">
    <text evidence="2">Belongs to the UQCRH/QCR6 family.</text>
</comment>
<proteinExistence type="inferred from homology"/>
<evidence type="ECO:0000256" key="5">
    <source>
        <dbReference type="ARBA" id="ARBA00022792"/>
    </source>
</evidence>
<reference evidence="11" key="1">
    <citation type="journal article" date="2014" name="Genome Announc.">
        <title>Draft genome sequence of Rhodosporidium toruloides CECT1137, an oleaginous yeast of biotechnological interest.</title>
        <authorList>
            <person name="Morin N."/>
            <person name="Calcas X."/>
            <person name="Devillers H."/>
            <person name="Durrens P."/>
            <person name="Sherman D.J."/>
            <person name="Nicaud J.-M."/>
            <person name="Neuveglise C."/>
        </authorList>
    </citation>
    <scope>NUCLEOTIDE SEQUENCE</scope>
    <source>
        <strain evidence="11">CECT1137</strain>
    </source>
</reference>
<sequence>MLSSLFESFFPSDLRMESQAGVHAGESQATQSDTSTSTISDPEEAQQHKDELGERQQQAQEESEDEEDPEDQAEAIREACGNTKVCKEFKHHLEECGERLAAGKTIVPNETCVEELFHYMHCVDECAAPKIFAALK</sequence>
<evidence type="ECO:0000256" key="1">
    <source>
        <dbReference type="ARBA" id="ARBA00004137"/>
    </source>
</evidence>
<keyword evidence="6" id="KW-0249">Electron transport</keyword>
<dbReference type="GO" id="GO:0006122">
    <property type="term" value="P:mitochondrial electron transport, ubiquinol to cytochrome c"/>
    <property type="evidence" value="ECO:0007669"/>
    <property type="project" value="InterPro"/>
</dbReference>
<dbReference type="SUPFAM" id="SSF81531">
    <property type="entry name" value="Non-heme 11 kDa protein of cytochrome bc1 complex (Ubiquinol-cytochrome c reductase)"/>
    <property type="match status" value="1"/>
</dbReference>
<evidence type="ECO:0000313" key="13">
    <source>
        <dbReference type="EMBL" id="PRQ73005.1"/>
    </source>
</evidence>
<evidence type="ECO:0000313" key="12">
    <source>
        <dbReference type="EMBL" id="CTR08345.1"/>
    </source>
</evidence>
<dbReference type="InterPro" id="IPR036811">
    <property type="entry name" value="Ubol_cytC_Rdtase_hinge_dom_sf"/>
</dbReference>
<reference evidence="13 15" key="3">
    <citation type="journal article" date="2018" name="Elife">
        <title>Functional genomics of lipid metabolism in the oleaginous yeast Rhodosporidium toruloides.</title>
        <authorList>
            <person name="Coradetti S.T."/>
            <person name="Pinel D."/>
            <person name="Geiselman G."/>
            <person name="Ito M."/>
            <person name="Mondo S."/>
            <person name="Reilly M.C."/>
            <person name="Cheng Y.F."/>
            <person name="Bauer S."/>
            <person name="Grigoriev I."/>
            <person name="Gladden J.M."/>
            <person name="Simmons B.A."/>
            <person name="Brem R."/>
            <person name="Arkin A.P."/>
            <person name="Skerker J.M."/>
        </authorList>
    </citation>
    <scope>NUCLEOTIDE SEQUENCE [LARGE SCALE GENOMIC DNA]</scope>
    <source>
        <strain evidence="13 15">NBRC 0880</strain>
    </source>
</reference>
<feature type="compositionally biased region" description="Basic and acidic residues" evidence="9">
    <location>
        <begin position="45"/>
        <end position="54"/>
    </location>
</feature>
<evidence type="ECO:0000256" key="3">
    <source>
        <dbReference type="ARBA" id="ARBA00022448"/>
    </source>
</evidence>
<dbReference type="EMBL" id="CWKI01000008">
    <property type="protein sequence ID" value="CTR08345.1"/>
    <property type="molecule type" value="Genomic_DNA"/>
</dbReference>
<dbReference type="OMA" id="NEDCVEE"/>
<dbReference type="STRING" id="5286.A0A061AJZ9"/>
<gene>
    <name evidence="12" type="primary">FGENESH: predicted gene_8.61</name>
    <name evidence="13" type="ORF">AAT19DRAFT_15758</name>
    <name evidence="12" type="ORF">BN2166_0042060</name>
    <name evidence="11" type="ORF">RHTO0S_03e00782g</name>
</gene>
<feature type="compositionally biased region" description="Acidic residues" evidence="9">
    <location>
        <begin position="61"/>
        <end position="73"/>
    </location>
</feature>
<dbReference type="OrthoDB" id="405848at2759"/>
<dbReference type="PANTHER" id="PTHR15336">
    <property type="entry name" value="UBIQUINOL-CYTOCHROME C REDUCTASE COMPLEX 7.8 KDA PROTEIN"/>
    <property type="match status" value="1"/>
</dbReference>
<dbReference type="Pfam" id="PF02320">
    <property type="entry name" value="UCR_hinge"/>
    <property type="match status" value="1"/>
</dbReference>
<name>A0A061AJZ9_RHOTO</name>
<keyword evidence="7" id="KW-0496">Mitochondrion</keyword>
<evidence type="ECO:0000256" key="7">
    <source>
        <dbReference type="ARBA" id="ARBA00023128"/>
    </source>
</evidence>
<dbReference type="Proteomes" id="UP000199069">
    <property type="component" value="Unassembled WGS sequence"/>
</dbReference>
<feature type="domain" description="Ubiquinol-cytochrome C reductase hinge" evidence="10">
    <location>
        <begin position="71"/>
        <end position="136"/>
    </location>
</feature>
<dbReference type="PANTHER" id="PTHR15336:SF0">
    <property type="entry name" value="CYTOCHROME B-C1 COMPLEX SUBUNIT 6, MITOCHONDRIAL"/>
    <property type="match status" value="1"/>
</dbReference>
<keyword evidence="5" id="KW-0999">Mitochondrion inner membrane</keyword>
<dbReference type="InterPro" id="IPR023184">
    <property type="entry name" value="Ubol_cytC_Rdtase_hinge_dom"/>
</dbReference>
<keyword evidence="14" id="KW-1185">Reference proteome</keyword>
<evidence type="ECO:0000256" key="9">
    <source>
        <dbReference type="SAM" id="MobiDB-lite"/>
    </source>
</evidence>
<dbReference type="Gene3D" id="1.10.287.20">
    <property type="entry name" value="Ubiquinol-cytochrome C reductase hinge domain"/>
    <property type="match status" value="1"/>
</dbReference>
<evidence type="ECO:0000313" key="14">
    <source>
        <dbReference type="Proteomes" id="UP000199069"/>
    </source>
</evidence>
<comment type="subcellular location">
    <subcellularLocation>
        <location evidence="1">Mitochondrion inner membrane</location>
        <topology evidence="1">Peripheral membrane protein</topology>
        <orientation evidence="1">Intermembrane side</orientation>
    </subcellularLocation>
</comment>
<keyword evidence="4" id="KW-0679">Respiratory chain</keyword>
<feature type="compositionally biased region" description="Low complexity" evidence="9">
    <location>
        <begin position="27"/>
        <end position="40"/>
    </location>
</feature>
<evidence type="ECO:0000256" key="2">
    <source>
        <dbReference type="ARBA" id="ARBA00006498"/>
    </source>
</evidence>
<evidence type="ECO:0000256" key="4">
    <source>
        <dbReference type="ARBA" id="ARBA00022660"/>
    </source>
</evidence>
<dbReference type="Proteomes" id="UP000239560">
    <property type="component" value="Unassembled WGS sequence"/>
</dbReference>
<dbReference type="AlphaFoldDB" id="A0A061AJZ9"/>
<dbReference type="GO" id="GO:0005743">
    <property type="term" value="C:mitochondrial inner membrane"/>
    <property type="evidence" value="ECO:0007669"/>
    <property type="project" value="UniProtKB-SubCell"/>
</dbReference>
<evidence type="ECO:0000256" key="8">
    <source>
        <dbReference type="ARBA" id="ARBA00023136"/>
    </source>
</evidence>
<feature type="region of interest" description="Disordered" evidence="9">
    <location>
        <begin position="17"/>
        <end position="74"/>
    </location>
</feature>
<dbReference type="EMBL" id="LK052938">
    <property type="protein sequence ID" value="CDR37899.1"/>
    <property type="molecule type" value="Genomic_DNA"/>
</dbReference>
<evidence type="ECO:0000313" key="11">
    <source>
        <dbReference type="EMBL" id="CDR37899.1"/>
    </source>
</evidence>
<keyword evidence="3" id="KW-0813">Transport</keyword>